<dbReference type="InterPro" id="IPR029063">
    <property type="entry name" value="SAM-dependent_MTases_sf"/>
</dbReference>
<reference evidence="1" key="1">
    <citation type="submission" date="2013-08" db="EMBL/GenBank/DDBJ databases">
        <authorList>
            <person name="Mendez C."/>
            <person name="Richter M."/>
            <person name="Ferrer M."/>
            <person name="Sanchez J."/>
        </authorList>
    </citation>
    <scope>NUCLEOTIDE SEQUENCE</scope>
</reference>
<accession>T1AH41</accession>
<comment type="caution">
    <text evidence="1">The sequence shown here is derived from an EMBL/GenBank/DDBJ whole genome shotgun (WGS) entry which is preliminary data.</text>
</comment>
<name>T1AH41_9ZZZZ</name>
<dbReference type="Gene3D" id="3.40.50.150">
    <property type="entry name" value="Vaccinia Virus protein VP39"/>
    <property type="match status" value="1"/>
</dbReference>
<dbReference type="EMBL" id="AUZX01008242">
    <property type="protein sequence ID" value="EQD56492.1"/>
    <property type="molecule type" value="Genomic_DNA"/>
</dbReference>
<feature type="non-terminal residue" evidence="1">
    <location>
        <position position="1"/>
    </location>
</feature>
<proteinExistence type="predicted"/>
<protein>
    <submittedName>
        <fullName evidence="1">Cyclopropane-fatty-acyl-phospholipid synthase</fullName>
    </submittedName>
</protein>
<evidence type="ECO:0000313" key="1">
    <source>
        <dbReference type="EMBL" id="EQD56492.1"/>
    </source>
</evidence>
<sequence length="85" mass="9760">RYFFSGGLMPSEHTLLHFADHLIIERQWRISGTHYQRTANAWLHNQDAARDTLMPNPCVCLCRRCTSLVATLAPVLDGLRRAVRL</sequence>
<dbReference type="PANTHER" id="PTHR43832">
    <property type="match status" value="1"/>
</dbReference>
<dbReference type="AlphaFoldDB" id="T1AH41"/>
<dbReference type="PANTHER" id="PTHR43832:SF1">
    <property type="entry name" value="S-ADENOSYL-L-METHIONINE-DEPENDENT METHYLTRANSFERASES SUPERFAMILY PROTEIN"/>
    <property type="match status" value="1"/>
</dbReference>
<organism evidence="1">
    <name type="scientific">mine drainage metagenome</name>
    <dbReference type="NCBI Taxonomy" id="410659"/>
    <lineage>
        <taxon>unclassified sequences</taxon>
        <taxon>metagenomes</taxon>
        <taxon>ecological metagenomes</taxon>
    </lineage>
</organism>
<gene>
    <name evidence="1" type="ORF">B1A_11510</name>
</gene>
<reference evidence="1" key="2">
    <citation type="journal article" date="2014" name="ISME J.">
        <title>Microbial stratification in low pH oxic and suboxic macroscopic growths along an acid mine drainage.</title>
        <authorList>
            <person name="Mendez-Garcia C."/>
            <person name="Mesa V."/>
            <person name="Sprenger R.R."/>
            <person name="Richter M."/>
            <person name="Diez M.S."/>
            <person name="Solano J."/>
            <person name="Bargiela R."/>
            <person name="Golyshina O.V."/>
            <person name="Manteca A."/>
            <person name="Ramos J.L."/>
            <person name="Gallego J.R."/>
            <person name="Llorente I."/>
            <person name="Martins Dos Santos V.A."/>
            <person name="Jensen O.N."/>
            <person name="Pelaez A.I."/>
            <person name="Sanchez J."/>
            <person name="Ferrer M."/>
        </authorList>
    </citation>
    <scope>NUCLEOTIDE SEQUENCE</scope>
</reference>